<dbReference type="InterPro" id="IPR036237">
    <property type="entry name" value="Xyl_isomerase-like_sf"/>
</dbReference>
<feature type="domain" description="Xylose isomerase-like TIM barrel" evidence="2">
    <location>
        <begin position="72"/>
        <end position="284"/>
    </location>
</feature>
<evidence type="ECO:0000313" key="4">
    <source>
        <dbReference type="Proteomes" id="UP001218788"/>
    </source>
</evidence>
<dbReference type="GO" id="GO:0016853">
    <property type="term" value="F:isomerase activity"/>
    <property type="evidence" value="ECO:0007669"/>
    <property type="project" value="UniProtKB-KW"/>
</dbReference>
<proteinExistence type="predicted"/>
<dbReference type="InterPro" id="IPR013022">
    <property type="entry name" value="Xyl_isomerase-like_TIM-brl"/>
</dbReference>
<dbReference type="PANTHER" id="PTHR12110:SF41">
    <property type="entry name" value="INOSOSE DEHYDRATASE"/>
    <property type="match status" value="1"/>
</dbReference>
<feature type="signal peptide" evidence="1">
    <location>
        <begin position="1"/>
        <end position="22"/>
    </location>
</feature>
<dbReference type="Pfam" id="PF01261">
    <property type="entry name" value="AP_endonuc_2"/>
    <property type="match status" value="1"/>
</dbReference>
<accession>A0ABT5KZI6</accession>
<dbReference type="Gene3D" id="3.20.20.150">
    <property type="entry name" value="Divalent-metal-dependent TIM barrel enzymes"/>
    <property type="match status" value="1"/>
</dbReference>
<dbReference type="EMBL" id="JAQQXP010000001">
    <property type="protein sequence ID" value="MDC8830193.1"/>
    <property type="molecule type" value="Genomic_DNA"/>
</dbReference>
<keyword evidence="1" id="KW-0732">Signal</keyword>
<keyword evidence="4" id="KW-1185">Reference proteome</keyword>
<gene>
    <name evidence="3" type="ORF">OIK42_05390</name>
</gene>
<dbReference type="SUPFAM" id="SSF51658">
    <property type="entry name" value="Xylose isomerase-like"/>
    <property type="match status" value="1"/>
</dbReference>
<evidence type="ECO:0000259" key="2">
    <source>
        <dbReference type="Pfam" id="PF01261"/>
    </source>
</evidence>
<dbReference type="InterPro" id="IPR050312">
    <property type="entry name" value="IolE/XylAMocC-like"/>
</dbReference>
<feature type="chain" id="PRO_5045210215" evidence="1">
    <location>
        <begin position="23"/>
        <end position="300"/>
    </location>
</feature>
<evidence type="ECO:0000313" key="3">
    <source>
        <dbReference type="EMBL" id="MDC8830193.1"/>
    </source>
</evidence>
<name>A0ABT5KZI6_9ALTE</name>
<dbReference type="PANTHER" id="PTHR12110">
    <property type="entry name" value="HYDROXYPYRUVATE ISOMERASE"/>
    <property type="match status" value="1"/>
</dbReference>
<dbReference type="PROSITE" id="PS51257">
    <property type="entry name" value="PROKAR_LIPOPROTEIN"/>
    <property type="match status" value="1"/>
</dbReference>
<dbReference type="RefSeq" id="WP_273638952.1">
    <property type="nucleotide sequence ID" value="NZ_JAQQXP010000001.1"/>
</dbReference>
<dbReference type="Proteomes" id="UP001218788">
    <property type="component" value="Unassembled WGS sequence"/>
</dbReference>
<organism evidence="3 4">
    <name type="scientific">Alteromonas gilva</name>
    <dbReference type="NCBI Taxonomy" id="2987522"/>
    <lineage>
        <taxon>Bacteria</taxon>
        <taxon>Pseudomonadati</taxon>
        <taxon>Pseudomonadota</taxon>
        <taxon>Gammaproteobacteria</taxon>
        <taxon>Alteromonadales</taxon>
        <taxon>Alteromonadaceae</taxon>
        <taxon>Alteromonas/Salinimonas group</taxon>
        <taxon>Alteromonas</taxon>
    </lineage>
</organism>
<protein>
    <submittedName>
        <fullName evidence="3">Sugar phosphate isomerase/epimerase</fullName>
    </submittedName>
</protein>
<reference evidence="3 4" key="1">
    <citation type="submission" date="2022-10" db="EMBL/GenBank/DDBJ databases">
        <title>Alteromonas sp. chi3 Genome sequencing.</title>
        <authorList>
            <person name="Park S."/>
        </authorList>
    </citation>
    <scope>NUCLEOTIDE SEQUENCE [LARGE SCALE GENOMIC DNA]</scope>
    <source>
        <strain evidence="4">chi3</strain>
    </source>
</reference>
<evidence type="ECO:0000256" key="1">
    <source>
        <dbReference type="SAM" id="SignalP"/>
    </source>
</evidence>
<sequence>MTLTLKAKPLFMSASLALAALASGCSAPETTSPTTSQSGDTAIQQAAAPQISVQLWSVKDALKADFKGTLSKLAGLGFDGVEFAGDFGPYAQDPQGLKAYLASVGLTASGAHVPFNQLDEDFDKTVAFYQALGISALIVPWEDRAFSKDDVQAFADDLTTLSVKLAPLGMQVGFHNHAQEWADYGDSSFLEYIAEHTPESVILQQDVGWTINAGQDPIAFVQNYPGRTLTTHFKSDVAEDSDYIPIIGQDNISWSAIYQATVNDGGAEWIVIEQEVYPNGMTPMEAVAESKAGFDTIISQ</sequence>
<keyword evidence="3" id="KW-0413">Isomerase</keyword>
<comment type="caution">
    <text evidence="3">The sequence shown here is derived from an EMBL/GenBank/DDBJ whole genome shotgun (WGS) entry which is preliminary data.</text>
</comment>